<dbReference type="GO" id="GO:0005737">
    <property type="term" value="C:cytoplasm"/>
    <property type="evidence" value="ECO:0007669"/>
    <property type="project" value="UniProtKB-SubCell"/>
</dbReference>
<evidence type="ECO:0000313" key="10">
    <source>
        <dbReference type="EMBL" id="KKL59528.1"/>
    </source>
</evidence>
<evidence type="ECO:0000256" key="8">
    <source>
        <dbReference type="ARBA" id="ARBA00023125"/>
    </source>
</evidence>
<sequence>MSVLSQFVVPAQLMEVSFMATSSVVVDRRDFYEVLGRVQAVVTSRRLWVSLSGVRLGTSGDRLLLAGTDGETTLTTWVEAKGYLPSCVVSCAELVRCIKTSKDDTCTLSMRTHPSRLVVLVRGVEHELSFMLKVDSFSFPKRQGGGTITLDAEEFRTGLAVTSHAVAREPSRYAINGVLLESDADGVRLVATDGQRLVITELRPYETGFQGRVILPSRVARLIKRFVN</sequence>
<comment type="caution">
    <text evidence="10">The sequence shown here is derived from an EMBL/GenBank/DDBJ whole genome shotgun (WGS) entry which is preliminary data.</text>
</comment>
<dbReference type="PANTHER" id="PTHR30478">
    <property type="entry name" value="DNA POLYMERASE III SUBUNIT BETA"/>
    <property type="match status" value="1"/>
</dbReference>
<evidence type="ECO:0000256" key="5">
    <source>
        <dbReference type="ARBA" id="ARBA00022695"/>
    </source>
</evidence>
<dbReference type="Gene3D" id="3.10.150.10">
    <property type="entry name" value="DNA Polymerase III, subunit A, domain 2"/>
    <property type="match status" value="1"/>
</dbReference>
<keyword evidence="6" id="KW-0235">DNA replication</keyword>
<feature type="non-terminal residue" evidence="10">
    <location>
        <position position="228"/>
    </location>
</feature>
<dbReference type="SUPFAM" id="SSF55979">
    <property type="entry name" value="DNA clamp"/>
    <property type="match status" value="2"/>
</dbReference>
<organism evidence="10">
    <name type="scientific">marine sediment metagenome</name>
    <dbReference type="NCBI Taxonomy" id="412755"/>
    <lineage>
        <taxon>unclassified sequences</taxon>
        <taxon>metagenomes</taxon>
        <taxon>ecological metagenomes</taxon>
    </lineage>
</organism>
<evidence type="ECO:0000256" key="3">
    <source>
        <dbReference type="ARBA" id="ARBA00022490"/>
    </source>
</evidence>
<dbReference type="GO" id="GO:0006271">
    <property type="term" value="P:DNA strand elongation involved in DNA replication"/>
    <property type="evidence" value="ECO:0007669"/>
    <property type="project" value="TreeGrafter"/>
</dbReference>
<dbReference type="GO" id="GO:0008408">
    <property type="term" value="F:3'-5' exonuclease activity"/>
    <property type="evidence" value="ECO:0007669"/>
    <property type="project" value="InterPro"/>
</dbReference>
<dbReference type="GO" id="GO:0003887">
    <property type="term" value="F:DNA-directed DNA polymerase activity"/>
    <property type="evidence" value="ECO:0007669"/>
    <property type="project" value="UniProtKB-KW"/>
</dbReference>
<dbReference type="PANTHER" id="PTHR30478:SF0">
    <property type="entry name" value="BETA SLIDING CLAMP"/>
    <property type="match status" value="1"/>
</dbReference>
<dbReference type="GO" id="GO:0009360">
    <property type="term" value="C:DNA polymerase III complex"/>
    <property type="evidence" value="ECO:0007669"/>
    <property type="project" value="InterPro"/>
</dbReference>
<keyword evidence="3" id="KW-0963">Cytoplasm</keyword>
<evidence type="ECO:0000256" key="7">
    <source>
        <dbReference type="ARBA" id="ARBA00022932"/>
    </source>
</evidence>
<dbReference type="Gene3D" id="3.70.10.10">
    <property type="match status" value="1"/>
</dbReference>
<evidence type="ECO:0000256" key="2">
    <source>
        <dbReference type="ARBA" id="ARBA00010752"/>
    </source>
</evidence>
<accession>A0A0F9DCS0</accession>
<comment type="subcellular location">
    <subcellularLocation>
        <location evidence="1">Cytoplasm</location>
    </subcellularLocation>
</comment>
<dbReference type="InterPro" id="IPR022637">
    <property type="entry name" value="DNA_polIII_beta_cen"/>
</dbReference>
<dbReference type="InterPro" id="IPR046938">
    <property type="entry name" value="DNA_clamp_sf"/>
</dbReference>
<dbReference type="GO" id="GO:0003677">
    <property type="term" value="F:DNA binding"/>
    <property type="evidence" value="ECO:0007669"/>
    <property type="project" value="UniProtKB-KW"/>
</dbReference>
<comment type="similarity">
    <text evidence="2">Belongs to the beta sliding clamp family.</text>
</comment>
<evidence type="ECO:0000259" key="9">
    <source>
        <dbReference type="Pfam" id="PF02767"/>
    </source>
</evidence>
<protein>
    <recommendedName>
        <fullName evidence="9">DNA polymerase III beta sliding clamp central domain-containing protein</fullName>
    </recommendedName>
</protein>
<gene>
    <name evidence="10" type="ORF">LCGC14_2214420</name>
</gene>
<keyword evidence="5" id="KW-0548">Nucleotidyltransferase</keyword>
<dbReference type="AlphaFoldDB" id="A0A0F9DCS0"/>
<proteinExistence type="inferred from homology"/>
<evidence type="ECO:0000256" key="4">
    <source>
        <dbReference type="ARBA" id="ARBA00022679"/>
    </source>
</evidence>
<name>A0A0F9DCS0_9ZZZZ</name>
<evidence type="ECO:0000256" key="1">
    <source>
        <dbReference type="ARBA" id="ARBA00004496"/>
    </source>
</evidence>
<feature type="domain" description="DNA polymerase III beta sliding clamp central" evidence="9">
    <location>
        <begin position="150"/>
        <end position="225"/>
    </location>
</feature>
<dbReference type="Pfam" id="PF02767">
    <property type="entry name" value="DNA_pol3_beta_2"/>
    <property type="match status" value="1"/>
</dbReference>
<dbReference type="InterPro" id="IPR001001">
    <property type="entry name" value="DNA_polIII_beta"/>
</dbReference>
<dbReference type="CDD" id="cd00140">
    <property type="entry name" value="beta_clamp"/>
    <property type="match status" value="1"/>
</dbReference>
<dbReference type="EMBL" id="LAZR01029454">
    <property type="protein sequence ID" value="KKL59528.1"/>
    <property type="molecule type" value="Genomic_DNA"/>
</dbReference>
<reference evidence="10" key="1">
    <citation type="journal article" date="2015" name="Nature">
        <title>Complex archaea that bridge the gap between prokaryotes and eukaryotes.</title>
        <authorList>
            <person name="Spang A."/>
            <person name="Saw J.H."/>
            <person name="Jorgensen S.L."/>
            <person name="Zaremba-Niedzwiedzka K."/>
            <person name="Martijn J."/>
            <person name="Lind A.E."/>
            <person name="van Eijk R."/>
            <person name="Schleper C."/>
            <person name="Guy L."/>
            <person name="Ettema T.J."/>
        </authorList>
    </citation>
    <scope>NUCLEOTIDE SEQUENCE</scope>
</reference>
<keyword evidence="4" id="KW-0808">Transferase</keyword>
<keyword evidence="8" id="KW-0238">DNA-binding</keyword>
<keyword evidence="7" id="KW-0239">DNA-directed DNA polymerase</keyword>
<evidence type="ECO:0000256" key="6">
    <source>
        <dbReference type="ARBA" id="ARBA00022705"/>
    </source>
</evidence>